<organism evidence="2 3">
    <name type="scientific">Reticulomyxa filosa</name>
    <dbReference type="NCBI Taxonomy" id="46433"/>
    <lineage>
        <taxon>Eukaryota</taxon>
        <taxon>Sar</taxon>
        <taxon>Rhizaria</taxon>
        <taxon>Retaria</taxon>
        <taxon>Foraminifera</taxon>
        <taxon>Monothalamids</taxon>
        <taxon>Reticulomyxidae</taxon>
        <taxon>Reticulomyxa</taxon>
    </lineage>
</organism>
<evidence type="ECO:0000313" key="2">
    <source>
        <dbReference type="EMBL" id="ETO16042.1"/>
    </source>
</evidence>
<dbReference type="Proteomes" id="UP000023152">
    <property type="component" value="Unassembled WGS sequence"/>
</dbReference>
<feature type="region of interest" description="Disordered" evidence="1">
    <location>
        <begin position="174"/>
        <end position="219"/>
    </location>
</feature>
<dbReference type="EMBL" id="ASPP01018613">
    <property type="protein sequence ID" value="ETO16042.1"/>
    <property type="molecule type" value="Genomic_DNA"/>
</dbReference>
<accession>X6MRH0</accession>
<protein>
    <submittedName>
        <fullName evidence="2">Uncharacterized protein</fullName>
    </submittedName>
</protein>
<proteinExistence type="predicted"/>
<feature type="compositionally biased region" description="Basic and acidic residues" evidence="1">
    <location>
        <begin position="174"/>
        <end position="185"/>
    </location>
</feature>
<comment type="caution">
    <text evidence="2">The sequence shown here is derived from an EMBL/GenBank/DDBJ whole genome shotgun (WGS) entry which is preliminary data.</text>
</comment>
<evidence type="ECO:0000256" key="1">
    <source>
        <dbReference type="SAM" id="MobiDB-lite"/>
    </source>
</evidence>
<sequence length="262" mass="31450">MFQKEKQVAEMWLHTIPENSLEGLWKTKDHDGKTSLHHLVEFDGDKSITELWLNTIDKTIIEKMWDCADQMKCLCTLTCKKKTCLKSVSTHFIIIIIKKSGNTPAHFLVKFQDNEELLDLFLGRIPAYAIIKLFQKKNDRLLTPLESHAKKSNDAELMKRYKHMLDWLLNKNKSQSEEEKEKDNNWKTFKKRQVSRHQKMIHEDEDERKDARPEETPDELDALVKTWLQEENNTKKKKEKTTHRYWFREMLKWYQQCDNNKK</sequence>
<reference evidence="2 3" key="1">
    <citation type="journal article" date="2013" name="Curr. Biol.">
        <title>The Genome of the Foraminiferan Reticulomyxa filosa.</title>
        <authorList>
            <person name="Glockner G."/>
            <person name="Hulsmann N."/>
            <person name="Schleicher M."/>
            <person name="Noegel A.A."/>
            <person name="Eichinger L."/>
            <person name="Gallinger C."/>
            <person name="Pawlowski J."/>
            <person name="Sierra R."/>
            <person name="Euteneuer U."/>
            <person name="Pillet L."/>
            <person name="Moustafa A."/>
            <person name="Platzer M."/>
            <person name="Groth M."/>
            <person name="Szafranski K."/>
            <person name="Schliwa M."/>
        </authorList>
    </citation>
    <scope>NUCLEOTIDE SEQUENCE [LARGE SCALE GENOMIC DNA]</scope>
</reference>
<gene>
    <name evidence="2" type="ORF">RFI_21318</name>
</gene>
<name>X6MRH0_RETFI</name>
<feature type="compositionally biased region" description="Basic residues" evidence="1">
    <location>
        <begin position="188"/>
        <end position="199"/>
    </location>
</feature>
<dbReference type="AlphaFoldDB" id="X6MRH0"/>
<keyword evidence="3" id="KW-1185">Reference proteome</keyword>
<evidence type="ECO:0000313" key="3">
    <source>
        <dbReference type="Proteomes" id="UP000023152"/>
    </source>
</evidence>